<keyword evidence="3 6" id="KW-0812">Transmembrane</keyword>
<protein>
    <recommendedName>
        <fullName evidence="7">GtrA/DPMS transmembrane domain-containing protein</fullName>
    </recommendedName>
</protein>
<evidence type="ECO:0000313" key="8">
    <source>
        <dbReference type="EMBL" id="OGY88232.1"/>
    </source>
</evidence>
<dbReference type="Pfam" id="PF04138">
    <property type="entry name" value="GtrA_DPMS_TM"/>
    <property type="match status" value="1"/>
</dbReference>
<reference evidence="8 9" key="1">
    <citation type="journal article" date="2016" name="Nat. Commun.">
        <title>Thousands of microbial genomes shed light on interconnected biogeochemical processes in an aquifer system.</title>
        <authorList>
            <person name="Anantharaman K."/>
            <person name="Brown C.T."/>
            <person name="Hug L.A."/>
            <person name="Sharon I."/>
            <person name="Castelle C.J."/>
            <person name="Probst A.J."/>
            <person name="Thomas B.C."/>
            <person name="Singh A."/>
            <person name="Wilkins M.J."/>
            <person name="Karaoz U."/>
            <person name="Brodie E.L."/>
            <person name="Williams K.H."/>
            <person name="Hubbard S.S."/>
            <person name="Banfield J.F."/>
        </authorList>
    </citation>
    <scope>NUCLEOTIDE SEQUENCE [LARGE SCALE GENOMIC DNA]</scope>
</reference>
<gene>
    <name evidence="8" type="ORF">A2319_03515</name>
</gene>
<accession>A0A1G2BGG6</accession>
<comment type="caution">
    <text evidence="8">The sequence shown here is derived from an EMBL/GenBank/DDBJ whole genome shotgun (WGS) entry which is preliminary data.</text>
</comment>
<evidence type="ECO:0000256" key="4">
    <source>
        <dbReference type="ARBA" id="ARBA00022989"/>
    </source>
</evidence>
<sequence>MKKITLFQLVRFATVGSANTILDALVYTGLTRGFDFFQVHYLLASTLAFLIAGLNSFIWNKHWTFKDGIKYSHRQLMRFYSASGTAFVLNQFFLWFLVGMQFNDIVAKICAGVMAGLVNFLIQKFWAFPVVKKNHSAYNTDKAT</sequence>
<dbReference type="GO" id="GO:0000271">
    <property type="term" value="P:polysaccharide biosynthetic process"/>
    <property type="evidence" value="ECO:0007669"/>
    <property type="project" value="InterPro"/>
</dbReference>
<name>A0A1G2BGG6_9BACT</name>
<keyword evidence="4 6" id="KW-1133">Transmembrane helix</keyword>
<feature type="domain" description="GtrA/DPMS transmembrane" evidence="7">
    <location>
        <begin position="11"/>
        <end position="128"/>
    </location>
</feature>
<feature type="transmembrane region" description="Helical" evidence="6">
    <location>
        <begin position="79"/>
        <end position="99"/>
    </location>
</feature>
<dbReference type="PANTHER" id="PTHR38459:SF1">
    <property type="entry name" value="PROPHAGE BACTOPRENOL-LINKED GLUCOSE TRANSLOCASE HOMOLOG"/>
    <property type="match status" value="1"/>
</dbReference>
<dbReference type="InterPro" id="IPR051401">
    <property type="entry name" value="GtrA_CellWall_Glycosyl"/>
</dbReference>
<dbReference type="AlphaFoldDB" id="A0A1G2BGG6"/>
<dbReference type="GO" id="GO:0005886">
    <property type="term" value="C:plasma membrane"/>
    <property type="evidence" value="ECO:0007669"/>
    <property type="project" value="TreeGrafter"/>
</dbReference>
<feature type="transmembrane region" description="Helical" evidence="6">
    <location>
        <begin position="105"/>
        <end position="122"/>
    </location>
</feature>
<proteinExistence type="inferred from homology"/>
<evidence type="ECO:0000256" key="6">
    <source>
        <dbReference type="SAM" id="Phobius"/>
    </source>
</evidence>
<keyword evidence="5 6" id="KW-0472">Membrane</keyword>
<evidence type="ECO:0000256" key="5">
    <source>
        <dbReference type="ARBA" id="ARBA00023136"/>
    </source>
</evidence>
<evidence type="ECO:0000259" key="7">
    <source>
        <dbReference type="Pfam" id="PF04138"/>
    </source>
</evidence>
<dbReference type="EMBL" id="MHKI01000003">
    <property type="protein sequence ID" value="OGY88232.1"/>
    <property type="molecule type" value="Genomic_DNA"/>
</dbReference>
<comment type="similarity">
    <text evidence="2">Belongs to the GtrA family.</text>
</comment>
<comment type="subcellular location">
    <subcellularLocation>
        <location evidence="1">Membrane</location>
        <topology evidence="1">Multi-pass membrane protein</topology>
    </subcellularLocation>
</comment>
<evidence type="ECO:0000313" key="9">
    <source>
        <dbReference type="Proteomes" id="UP000176420"/>
    </source>
</evidence>
<dbReference type="PANTHER" id="PTHR38459">
    <property type="entry name" value="PROPHAGE BACTOPRENOL-LINKED GLUCOSE TRANSLOCASE HOMOLOG"/>
    <property type="match status" value="1"/>
</dbReference>
<evidence type="ECO:0000256" key="2">
    <source>
        <dbReference type="ARBA" id="ARBA00009399"/>
    </source>
</evidence>
<feature type="transmembrane region" description="Helical" evidence="6">
    <location>
        <begin position="41"/>
        <end position="59"/>
    </location>
</feature>
<dbReference type="Proteomes" id="UP000176420">
    <property type="component" value="Unassembled WGS sequence"/>
</dbReference>
<dbReference type="InterPro" id="IPR007267">
    <property type="entry name" value="GtrA_DPMS_TM"/>
</dbReference>
<evidence type="ECO:0000256" key="3">
    <source>
        <dbReference type="ARBA" id="ARBA00022692"/>
    </source>
</evidence>
<evidence type="ECO:0000256" key="1">
    <source>
        <dbReference type="ARBA" id="ARBA00004141"/>
    </source>
</evidence>
<organism evidence="8 9">
    <name type="scientific">Candidatus Kerfeldbacteria bacterium RIFOXYB2_FULL_38_14</name>
    <dbReference type="NCBI Taxonomy" id="1798547"/>
    <lineage>
        <taxon>Bacteria</taxon>
        <taxon>Candidatus Kerfeldiibacteriota</taxon>
    </lineage>
</organism>